<name>A0A1X7I5Q2_9BACL</name>
<dbReference type="InterPro" id="IPR001539">
    <property type="entry name" value="Peptidase_U32"/>
</dbReference>
<keyword evidence="1" id="KW-0645">Protease</keyword>
<evidence type="ECO:0000313" key="1">
    <source>
        <dbReference type="EMBL" id="SMG09113.1"/>
    </source>
</evidence>
<gene>
    <name evidence="1" type="ORF">SAMN06295960_0109</name>
</gene>
<keyword evidence="1" id="KW-0378">Hydrolase</keyword>
<protein>
    <submittedName>
        <fullName evidence="1">Putative protease</fullName>
    </submittedName>
</protein>
<dbReference type="Proteomes" id="UP000193834">
    <property type="component" value="Unassembled WGS sequence"/>
</dbReference>
<sequence>MTTKPELLITAGTLEEVKAYLEAGATAITVGESKYGMRLPGQMTLEHIQAALPMVHEHGAKLYAAVNHIFHNDALPGLQQYLAELERVGIDGITYGDPSVLMTSRIAAPSLKLHWNAEMTSTNYATATYWQKRGASRIVLARELNMDQVIEIKKQLPDMEVEVQVHGMTNIYHSKRHLIQHYLRHIGKEEDTEHVGLERKLFLIEKERQDEKFPVYEDEYGAYIMSSDDVCILEDLKLLLDAKLDSFKIESLLKPRVYNEAVLRAYRRAIDEYAKDPEGYAFKPEWMDEIRTLQDPERELSFGFFYKEQMY</sequence>
<dbReference type="RefSeq" id="WP_085492422.1">
    <property type="nucleotide sequence ID" value="NZ_FXAZ01000001.1"/>
</dbReference>
<dbReference type="STRING" id="1852522.SAMN06295960_0109"/>
<dbReference type="OrthoDB" id="9807498at2"/>
<dbReference type="PANTHER" id="PTHR30217:SF7">
    <property type="entry name" value="TRNA HYDROXYLATION PROTEIN P2"/>
    <property type="match status" value="1"/>
</dbReference>
<dbReference type="PANTHER" id="PTHR30217">
    <property type="entry name" value="PEPTIDASE U32 FAMILY"/>
    <property type="match status" value="1"/>
</dbReference>
<evidence type="ECO:0000313" key="2">
    <source>
        <dbReference type="Proteomes" id="UP000193834"/>
    </source>
</evidence>
<dbReference type="GO" id="GO:0006508">
    <property type="term" value="P:proteolysis"/>
    <property type="evidence" value="ECO:0007669"/>
    <property type="project" value="UniProtKB-KW"/>
</dbReference>
<dbReference type="AlphaFoldDB" id="A0A1X7I5Q2"/>
<organism evidence="1 2">
    <name type="scientific">Paenibacillus aquistagni</name>
    <dbReference type="NCBI Taxonomy" id="1852522"/>
    <lineage>
        <taxon>Bacteria</taxon>
        <taxon>Bacillati</taxon>
        <taxon>Bacillota</taxon>
        <taxon>Bacilli</taxon>
        <taxon>Bacillales</taxon>
        <taxon>Paenibacillaceae</taxon>
        <taxon>Paenibacillus</taxon>
    </lineage>
</organism>
<keyword evidence="2" id="KW-1185">Reference proteome</keyword>
<reference evidence="1 2" key="1">
    <citation type="submission" date="2017-04" db="EMBL/GenBank/DDBJ databases">
        <authorList>
            <person name="Afonso C.L."/>
            <person name="Miller P.J."/>
            <person name="Scott M.A."/>
            <person name="Spackman E."/>
            <person name="Goraichik I."/>
            <person name="Dimitrov K.M."/>
            <person name="Suarez D.L."/>
            <person name="Swayne D.E."/>
        </authorList>
    </citation>
    <scope>NUCLEOTIDE SEQUENCE [LARGE SCALE GENOMIC DNA]</scope>
    <source>
        <strain evidence="1 2">11</strain>
    </source>
</reference>
<dbReference type="EMBL" id="FXAZ01000001">
    <property type="protein sequence ID" value="SMG09113.1"/>
    <property type="molecule type" value="Genomic_DNA"/>
</dbReference>
<dbReference type="InterPro" id="IPR051454">
    <property type="entry name" value="RNA/ubiquinone_mod_enzymes"/>
</dbReference>
<dbReference type="Pfam" id="PF01136">
    <property type="entry name" value="Peptidase_U32"/>
    <property type="match status" value="1"/>
</dbReference>
<dbReference type="GO" id="GO:0008233">
    <property type="term" value="F:peptidase activity"/>
    <property type="evidence" value="ECO:0007669"/>
    <property type="project" value="UniProtKB-KW"/>
</dbReference>
<accession>A0A1X7I5Q2</accession>
<proteinExistence type="predicted"/>